<dbReference type="Gene3D" id="1.10.1670.10">
    <property type="entry name" value="Helix-hairpin-Helix base-excision DNA repair enzymes (C-terminal)"/>
    <property type="match status" value="1"/>
</dbReference>
<dbReference type="InterPro" id="IPR003265">
    <property type="entry name" value="HhH-GPD_domain"/>
</dbReference>
<dbReference type="PANTHER" id="PTHR43003:SF13">
    <property type="entry name" value="DNA-3-METHYLADENINE GLYCOSYLASE 2"/>
    <property type="match status" value="1"/>
</dbReference>
<keyword evidence="16" id="KW-1185">Reference proteome</keyword>
<dbReference type="GO" id="GO:0008270">
    <property type="term" value="F:zinc ion binding"/>
    <property type="evidence" value="ECO:0007669"/>
    <property type="project" value="InterPro"/>
</dbReference>
<keyword evidence="8" id="KW-0862">Zinc</keyword>
<dbReference type="Pfam" id="PF06029">
    <property type="entry name" value="AlkA_N"/>
    <property type="match status" value="1"/>
</dbReference>
<keyword evidence="6" id="KW-0479">Metal-binding</keyword>
<dbReference type="Gene3D" id="3.40.10.10">
    <property type="entry name" value="DNA Methylphosphotriester Repair Domain"/>
    <property type="match status" value="1"/>
</dbReference>
<proteinExistence type="predicted"/>
<dbReference type="Pfam" id="PF00730">
    <property type="entry name" value="HhH-GPD"/>
    <property type="match status" value="1"/>
</dbReference>
<evidence type="ECO:0000256" key="4">
    <source>
        <dbReference type="ARBA" id="ARBA00022603"/>
    </source>
</evidence>
<dbReference type="InterPro" id="IPR035451">
    <property type="entry name" value="Ada-like_dom_sf"/>
</dbReference>
<dbReference type="GO" id="GO:0008725">
    <property type="term" value="F:DNA-3-methyladenine glycosylase activity"/>
    <property type="evidence" value="ECO:0007669"/>
    <property type="project" value="TreeGrafter"/>
</dbReference>
<dbReference type="InterPro" id="IPR018060">
    <property type="entry name" value="HTH_AraC"/>
</dbReference>
<dbReference type="SMART" id="SM00478">
    <property type="entry name" value="ENDO3c"/>
    <property type="match status" value="1"/>
</dbReference>
<evidence type="ECO:0000256" key="3">
    <source>
        <dbReference type="ARBA" id="ARBA00012000"/>
    </source>
</evidence>
<comment type="caution">
    <text evidence="15">The sequence shown here is derived from an EMBL/GenBank/DDBJ whole genome shotgun (WGS) entry which is preliminary data.</text>
</comment>
<comment type="catalytic activity">
    <reaction evidence="1">
        <text>Hydrolysis of alkylated DNA, releasing 3-methyladenine, 3-methylguanine, 7-methylguanine and 7-methyladenine.</text>
        <dbReference type="EC" id="3.2.2.21"/>
    </reaction>
</comment>
<evidence type="ECO:0000256" key="10">
    <source>
        <dbReference type="ARBA" id="ARBA00023125"/>
    </source>
</evidence>
<dbReference type="SMART" id="SM01009">
    <property type="entry name" value="AlkA_N"/>
    <property type="match status" value="1"/>
</dbReference>
<dbReference type="InterPro" id="IPR004026">
    <property type="entry name" value="Ada_DNA_repair_Zn-bd"/>
</dbReference>
<evidence type="ECO:0000256" key="12">
    <source>
        <dbReference type="ARBA" id="ARBA00023163"/>
    </source>
</evidence>
<dbReference type="GO" id="GO:0005737">
    <property type="term" value="C:cytoplasm"/>
    <property type="evidence" value="ECO:0007669"/>
    <property type="project" value="TreeGrafter"/>
</dbReference>
<dbReference type="InterPro" id="IPR023170">
    <property type="entry name" value="HhH_base_excis_C"/>
</dbReference>
<dbReference type="PROSITE" id="PS00041">
    <property type="entry name" value="HTH_ARAC_FAMILY_1"/>
    <property type="match status" value="1"/>
</dbReference>
<evidence type="ECO:0000256" key="11">
    <source>
        <dbReference type="ARBA" id="ARBA00023159"/>
    </source>
</evidence>
<evidence type="ECO:0000256" key="6">
    <source>
        <dbReference type="ARBA" id="ARBA00022723"/>
    </source>
</evidence>
<evidence type="ECO:0000259" key="14">
    <source>
        <dbReference type="PROSITE" id="PS01124"/>
    </source>
</evidence>
<evidence type="ECO:0000256" key="8">
    <source>
        <dbReference type="ARBA" id="ARBA00022833"/>
    </source>
</evidence>
<keyword evidence="4" id="KW-0489">Methyltransferase</keyword>
<dbReference type="GO" id="GO:0032993">
    <property type="term" value="C:protein-DNA complex"/>
    <property type="evidence" value="ECO:0007669"/>
    <property type="project" value="TreeGrafter"/>
</dbReference>
<dbReference type="GO" id="GO:0032259">
    <property type="term" value="P:methylation"/>
    <property type="evidence" value="ECO:0007669"/>
    <property type="project" value="UniProtKB-KW"/>
</dbReference>
<dbReference type="GO" id="GO:0032131">
    <property type="term" value="F:alkylated DNA binding"/>
    <property type="evidence" value="ECO:0007669"/>
    <property type="project" value="TreeGrafter"/>
</dbReference>
<dbReference type="GO" id="GO:0043916">
    <property type="term" value="F:DNA-7-methylguanine glycosylase activity"/>
    <property type="evidence" value="ECO:0007669"/>
    <property type="project" value="TreeGrafter"/>
</dbReference>
<dbReference type="FunFam" id="3.40.10.10:FF:000001">
    <property type="entry name" value="DNA-3-methyladenine glycosylase 2"/>
    <property type="match status" value="1"/>
</dbReference>
<accession>A0A318D1S8</accession>
<dbReference type="SUPFAM" id="SSF55945">
    <property type="entry name" value="TATA-box binding protein-like"/>
    <property type="match status" value="1"/>
</dbReference>
<dbReference type="Pfam" id="PF12833">
    <property type="entry name" value="HTH_18"/>
    <property type="match status" value="1"/>
</dbReference>
<dbReference type="SMART" id="SM00342">
    <property type="entry name" value="HTH_ARAC"/>
    <property type="match status" value="1"/>
</dbReference>
<dbReference type="InterPro" id="IPR009057">
    <property type="entry name" value="Homeodomain-like_sf"/>
</dbReference>
<name>A0A318D1S8_9GAMM</name>
<evidence type="ECO:0000256" key="7">
    <source>
        <dbReference type="ARBA" id="ARBA00022763"/>
    </source>
</evidence>
<dbReference type="InterPro" id="IPR010316">
    <property type="entry name" value="AlkA_N"/>
</dbReference>
<evidence type="ECO:0000313" key="15">
    <source>
        <dbReference type="EMBL" id="PXF63192.1"/>
    </source>
</evidence>
<dbReference type="Gene3D" id="1.10.10.60">
    <property type="entry name" value="Homeodomain-like"/>
    <property type="match status" value="2"/>
</dbReference>
<sequence>MNDRTLPTTDSYQKARLARDARYDGKFFVAVKTTKIYCRPICPANPPKEDNVLYYPSAAQAQEAGFRPCLRCRPETAPNSSAWLGSEAILRKAMQRIQSGALNTQSIEQFSESLGISDRYLRKIFQQHLGMSPQSYANHLRLMLAKQLLQQTQLPITDIALSSGFNSVRRFNDSFKNTMRLSPSELRQKSSSDSDESLTIELKLHYRPPYNWSQMQQFLKQRELTAIETVTDNSYSRTFTLNQTSGFFCSTHEAQKHRFHVSIELSDNTQLMPVIAKIKTVLDLDSDVITIEQHLAKDTKLKSALTKGLRLPACWNTFDAGIKAILGQQVSVKAAYGHAQQLIERVGSRYNERYQLFPTPKQVMQADLSFLKMPHKRKQTLTDFAAWFVESERSHQSIDLADILDIKGIGPWSYEYIKLRSGQDSDAFPAKDLGVLKALKAHDITETDHWSPWRSYATLHLWNSL</sequence>
<evidence type="ECO:0000313" key="16">
    <source>
        <dbReference type="Proteomes" id="UP000247689"/>
    </source>
</evidence>
<comment type="cofactor">
    <cofactor evidence="2">
        <name>Zn(2+)</name>
        <dbReference type="ChEBI" id="CHEBI:29105"/>
    </cofactor>
</comment>
<dbReference type="InterPro" id="IPR051912">
    <property type="entry name" value="Alkylbase_DNA_Glycosylase/TA"/>
</dbReference>
<dbReference type="AlphaFoldDB" id="A0A318D1S8"/>
<dbReference type="SUPFAM" id="SSF46689">
    <property type="entry name" value="Homeodomain-like"/>
    <property type="match status" value="2"/>
</dbReference>
<keyword evidence="7" id="KW-0227">DNA damage</keyword>
<dbReference type="InterPro" id="IPR011257">
    <property type="entry name" value="DNA_glycosylase"/>
</dbReference>
<evidence type="ECO:0000256" key="1">
    <source>
        <dbReference type="ARBA" id="ARBA00000086"/>
    </source>
</evidence>
<evidence type="ECO:0000256" key="5">
    <source>
        <dbReference type="ARBA" id="ARBA00022679"/>
    </source>
</evidence>
<keyword evidence="10" id="KW-0238">DNA-binding</keyword>
<dbReference type="InterPro" id="IPR018062">
    <property type="entry name" value="HTH_AraC-typ_CS"/>
</dbReference>
<dbReference type="SUPFAM" id="SSF48150">
    <property type="entry name" value="DNA-glycosylase"/>
    <property type="match status" value="1"/>
</dbReference>
<dbReference type="Gene3D" id="1.10.340.30">
    <property type="entry name" value="Hypothetical protein, domain 2"/>
    <property type="match status" value="1"/>
</dbReference>
<keyword evidence="11" id="KW-0010">Activator</keyword>
<dbReference type="GO" id="GO:0043565">
    <property type="term" value="F:sequence-specific DNA binding"/>
    <property type="evidence" value="ECO:0007669"/>
    <property type="project" value="InterPro"/>
</dbReference>
<dbReference type="GO" id="GO:0003700">
    <property type="term" value="F:DNA-binding transcription factor activity"/>
    <property type="evidence" value="ECO:0007669"/>
    <property type="project" value="InterPro"/>
</dbReference>
<keyword evidence="13" id="KW-0234">DNA repair</keyword>
<keyword evidence="12" id="KW-0804">Transcription</keyword>
<dbReference type="Proteomes" id="UP000247689">
    <property type="component" value="Unassembled WGS sequence"/>
</dbReference>
<organism evidence="15 16">
    <name type="scientific">Kangiella spongicola</name>
    <dbReference type="NCBI Taxonomy" id="796379"/>
    <lineage>
        <taxon>Bacteria</taxon>
        <taxon>Pseudomonadati</taxon>
        <taxon>Pseudomonadota</taxon>
        <taxon>Gammaproteobacteria</taxon>
        <taxon>Kangiellales</taxon>
        <taxon>Kangiellaceae</taxon>
        <taxon>Kangiella</taxon>
    </lineage>
</organism>
<dbReference type="PROSITE" id="PS01124">
    <property type="entry name" value="HTH_ARAC_FAMILY_2"/>
    <property type="match status" value="1"/>
</dbReference>
<reference evidence="15 16" key="1">
    <citation type="submission" date="2018-05" db="EMBL/GenBank/DDBJ databases">
        <title>Kangiella spongicola genome sequence.</title>
        <authorList>
            <person name="Maclea K.S."/>
            <person name="Goen A.E."/>
            <person name="Kelley C."/>
            <person name="Underriner A."/>
            <person name="Silverwood T."/>
            <person name="Trachtenberg A.M."/>
        </authorList>
    </citation>
    <scope>NUCLEOTIDE SEQUENCE [LARGE SCALE GENOMIC DNA]</scope>
    <source>
        <strain evidence="15 16">ATCC BAA-2076</strain>
    </source>
</reference>
<dbReference type="OrthoDB" id="9811249at2"/>
<keyword evidence="9" id="KW-0805">Transcription regulation</keyword>
<feature type="domain" description="HTH araC/xylS-type" evidence="14">
    <location>
        <begin position="91"/>
        <end position="189"/>
    </location>
</feature>
<dbReference type="InterPro" id="IPR037046">
    <property type="entry name" value="AlkA_N_sf"/>
</dbReference>
<evidence type="ECO:0000256" key="2">
    <source>
        <dbReference type="ARBA" id="ARBA00001947"/>
    </source>
</evidence>
<dbReference type="GO" id="GO:0008168">
    <property type="term" value="F:methyltransferase activity"/>
    <property type="evidence" value="ECO:0007669"/>
    <property type="project" value="UniProtKB-KW"/>
</dbReference>
<dbReference type="Gene3D" id="3.30.310.20">
    <property type="entry name" value="DNA-3-methyladenine glycosylase AlkA, N-terminal domain"/>
    <property type="match status" value="1"/>
</dbReference>
<dbReference type="RefSeq" id="WP_110200995.1">
    <property type="nucleotide sequence ID" value="NZ_QICH01000002.1"/>
</dbReference>
<evidence type="ECO:0000256" key="13">
    <source>
        <dbReference type="ARBA" id="ARBA00023204"/>
    </source>
</evidence>
<dbReference type="Pfam" id="PF02805">
    <property type="entry name" value="Ada_Zn_binding"/>
    <property type="match status" value="1"/>
</dbReference>
<gene>
    <name evidence="15" type="ORF">DL796_07030</name>
</gene>
<dbReference type="GO" id="GO:0006307">
    <property type="term" value="P:DNA alkylation repair"/>
    <property type="evidence" value="ECO:0007669"/>
    <property type="project" value="TreeGrafter"/>
</dbReference>
<protein>
    <recommendedName>
        <fullName evidence="3">DNA-3-methyladenine glycosylase II</fullName>
        <ecNumber evidence="3">3.2.2.21</ecNumber>
    </recommendedName>
</protein>
<dbReference type="EMBL" id="QICH01000002">
    <property type="protein sequence ID" value="PXF63192.1"/>
    <property type="molecule type" value="Genomic_DNA"/>
</dbReference>
<dbReference type="SUPFAM" id="SSF57884">
    <property type="entry name" value="Ada DNA repair protein, N-terminal domain (N-Ada 10)"/>
    <property type="match status" value="1"/>
</dbReference>
<dbReference type="EC" id="3.2.2.21" evidence="3"/>
<dbReference type="PANTHER" id="PTHR43003">
    <property type="entry name" value="DNA-3-METHYLADENINE GLYCOSYLASE"/>
    <property type="match status" value="1"/>
</dbReference>
<evidence type="ECO:0000256" key="9">
    <source>
        <dbReference type="ARBA" id="ARBA00023015"/>
    </source>
</evidence>
<keyword evidence="5" id="KW-0808">Transferase</keyword>
<dbReference type="GO" id="GO:0006285">
    <property type="term" value="P:base-excision repair, AP site formation"/>
    <property type="evidence" value="ECO:0007669"/>
    <property type="project" value="TreeGrafter"/>
</dbReference>